<dbReference type="NCBIfam" id="TIGR02937">
    <property type="entry name" value="sigma70-ECF"/>
    <property type="match status" value="1"/>
</dbReference>
<evidence type="ECO:0000256" key="2">
    <source>
        <dbReference type="ARBA" id="ARBA00023015"/>
    </source>
</evidence>
<dbReference type="EMBL" id="LT608328">
    <property type="protein sequence ID" value="SCM59180.1"/>
    <property type="molecule type" value="Genomic_DNA"/>
</dbReference>
<dbReference type="GO" id="GO:0003677">
    <property type="term" value="F:DNA binding"/>
    <property type="evidence" value="ECO:0007669"/>
    <property type="project" value="UniProtKB-KW"/>
</dbReference>
<dbReference type="InterPro" id="IPR014284">
    <property type="entry name" value="RNA_pol_sigma-70_dom"/>
</dbReference>
<evidence type="ECO:0000256" key="4">
    <source>
        <dbReference type="ARBA" id="ARBA00023125"/>
    </source>
</evidence>
<keyword evidence="4" id="KW-0238">DNA-binding</keyword>
<evidence type="ECO:0000313" key="8">
    <source>
        <dbReference type="EMBL" id="SCM59180.1"/>
    </source>
</evidence>
<evidence type="ECO:0000313" key="9">
    <source>
        <dbReference type="Proteomes" id="UP000178485"/>
    </source>
</evidence>
<dbReference type="AlphaFoldDB" id="A0A1G4G9G3"/>
<dbReference type="RefSeq" id="WP_071137505.1">
    <property type="nucleotide sequence ID" value="NZ_DUQN01000108.1"/>
</dbReference>
<dbReference type="PANTHER" id="PTHR43133">
    <property type="entry name" value="RNA POLYMERASE ECF-TYPE SIGMA FACTO"/>
    <property type="match status" value="1"/>
</dbReference>
<dbReference type="InterPro" id="IPR013325">
    <property type="entry name" value="RNA_pol_sigma_r2"/>
</dbReference>
<dbReference type="Proteomes" id="UP000178485">
    <property type="component" value="Chromosome i"/>
</dbReference>
<sequence length="169" mass="20206">MSRDKFHRIILPLKDKLFRLAWSIVRDSAEAEDIVQDMFVKLWSKIDEWDNIENLEAYCFRATKNLALDRMESLEIRKTENISPELESSTFTDRVTPFNKLEETERYTLLYNCIDQLPEKQKMVFQLREIEGMSYREIADTLQMSEEMVKVSLFRARGRLKKQLSGRRE</sequence>
<dbReference type="InterPro" id="IPR013324">
    <property type="entry name" value="RNA_pol_sigma_r3/r4-like"/>
</dbReference>
<keyword evidence="3" id="KW-0731">Sigma factor</keyword>
<protein>
    <submittedName>
        <fullName evidence="8">ECF RNA polymerase sigma factor SigW</fullName>
    </submittedName>
</protein>
<dbReference type="PANTHER" id="PTHR43133:SF8">
    <property type="entry name" value="RNA POLYMERASE SIGMA FACTOR HI_1459-RELATED"/>
    <property type="match status" value="1"/>
</dbReference>
<evidence type="ECO:0000259" key="6">
    <source>
        <dbReference type="Pfam" id="PF04542"/>
    </source>
</evidence>
<dbReference type="Gene3D" id="1.10.10.10">
    <property type="entry name" value="Winged helix-like DNA-binding domain superfamily/Winged helix DNA-binding domain"/>
    <property type="match status" value="1"/>
</dbReference>
<dbReference type="SUPFAM" id="SSF88659">
    <property type="entry name" value="Sigma3 and sigma4 domains of RNA polymerase sigma factors"/>
    <property type="match status" value="1"/>
</dbReference>
<name>A0A1G4G9G3_9BACT</name>
<feature type="domain" description="RNA polymerase sigma-70 region 2" evidence="6">
    <location>
        <begin position="13"/>
        <end position="72"/>
    </location>
</feature>
<dbReference type="InterPro" id="IPR007627">
    <property type="entry name" value="RNA_pol_sigma70_r2"/>
</dbReference>
<evidence type="ECO:0000256" key="1">
    <source>
        <dbReference type="ARBA" id="ARBA00010641"/>
    </source>
</evidence>
<dbReference type="KEGG" id="pmuc:ING2E5A_2378"/>
<dbReference type="STRING" id="1642646.ING2E5A_2378"/>
<dbReference type="CDD" id="cd06171">
    <property type="entry name" value="Sigma70_r4"/>
    <property type="match status" value="1"/>
</dbReference>
<dbReference type="InterPro" id="IPR036388">
    <property type="entry name" value="WH-like_DNA-bd_sf"/>
</dbReference>
<gene>
    <name evidence="8" type="primary">sigW1</name>
    <name evidence="8" type="ORF">ING2E5A_2378</name>
</gene>
<keyword evidence="5" id="KW-0804">Transcription</keyword>
<dbReference type="InterPro" id="IPR013249">
    <property type="entry name" value="RNA_pol_sigma70_r4_t2"/>
</dbReference>
<accession>A0A1G4G9G3</accession>
<dbReference type="InterPro" id="IPR039425">
    <property type="entry name" value="RNA_pol_sigma-70-like"/>
</dbReference>
<dbReference type="SUPFAM" id="SSF88946">
    <property type="entry name" value="Sigma2 domain of RNA polymerase sigma factors"/>
    <property type="match status" value="1"/>
</dbReference>
<evidence type="ECO:0000256" key="5">
    <source>
        <dbReference type="ARBA" id="ARBA00023163"/>
    </source>
</evidence>
<dbReference type="Pfam" id="PF08281">
    <property type="entry name" value="Sigma70_r4_2"/>
    <property type="match status" value="1"/>
</dbReference>
<organism evidence="8 9">
    <name type="scientific">Petrimonas mucosa</name>
    <dbReference type="NCBI Taxonomy" id="1642646"/>
    <lineage>
        <taxon>Bacteria</taxon>
        <taxon>Pseudomonadati</taxon>
        <taxon>Bacteroidota</taxon>
        <taxon>Bacteroidia</taxon>
        <taxon>Bacteroidales</taxon>
        <taxon>Dysgonomonadaceae</taxon>
        <taxon>Petrimonas</taxon>
    </lineage>
</organism>
<dbReference type="GO" id="GO:0016987">
    <property type="term" value="F:sigma factor activity"/>
    <property type="evidence" value="ECO:0007669"/>
    <property type="project" value="UniProtKB-KW"/>
</dbReference>
<reference evidence="8 9" key="1">
    <citation type="submission" date="2016-08" db="EMBL/GenBank/DDBJ databases">
        <authorList>
            <person name="Seilhamer J.J."/>
        </authorList>
    </citation>
    <scope>NUCLEOTIDE SEQUENCE [LARGE SCALE GENOMIC DNA]</scope>
    <source>
        <strain evidence="8">ING2-E5A</strain>
    </source>
</reference>
<keyword evidence="9" id="KW-1185">Reference proteome</keyword>
<proteinExistence type="inferred from homology"/>
<dbReference type="Pfam" id="PF04542">
    <property type="entry name" value="Sigma70_r2"/>
    <property type="match status" value="1"/>
</dbReference>
<comment type="similarity">
    <text evidence="1">Belongs to the sigma-70 factor family. ECF subfamily.</text>
</comment>
<evidence type="ECO:0000259" key="7">
    <source>
        <dbReference type="Pfam" id="PF08281"/>
    </source>
</evidence>
<evidence type="ECO:0000256" key="3">
    <source>
        <dbReference type="ARBA" id="ARBA00023082"/>
    </source>
</evidence>
<feature type="domain" description="RNA polymerase sigma factor 70 region 4 type 2" evidence="7">
    <location>
        <begin position="109"/>
        <end position="160"/>
    </location>
</feature>
<dbReference type="Gene3D" id="1.10.1740.10">
    <property type="match status" value="1"/>
</dbReference>
<keyword evidence="2" id="KW-0805">Transcription regulation</keyword>
<dbReference type="GO" id="GO:0006352">
    <property type="term" value="P:DNA-templated transcription initiation"/>
    <property type="evidence" value="ECO:0007669"/>
    <property type="project" value="InterPro"/>
</dbReference>